<feature type="domain" description="Formyl transferase N-terminal" evidence="5">
    <location>
        <begin position="87"/>
        <end position="180"/>
    </location>
</feature>
<dbReference type="AlphaFoldDB" id="A0A832LWY2"/>
<name>A0A832LWY2_9BACT</name>
<evidence type="ECO:0000313" key="6">
    <source>
        <dbReference type="EMBL" id="HGV55914.1"/>
    </source>
</evidence>
<dbReference type="InterPro" id="IPR002376">
    <property type="entry name" value="Formyl_transf_N"/>
</dbReference>
<dbReference type="EMBL" id="DSZU01000138">
    <property type="protein sequence ID" value="HGV55914.1"/>
    <property type="molecule type" value="Genomic_DNA"/>
</dbReference>
<dbReference type="Pfam" id="PF00551">
    <property type="entry name" value="Formyl_trans_N"/>
    <property type="match status" value="1"/>
</dbReference>
<dbReference type="GO" id="GO:0005737">
    <property type="term" value="C:cytoplasm"/>
    <property type="evidence" value="ECO:0007669"/>
    <property type="project" value="TreeGrafter"/>
</dbReference>
<dbReference type="SUPFAM" id="SSF53328">
    <property type="entry name" value="Formyltransferase"/>
    <property type="match status" value="1"/>
</dbReference>
<keyword evidence="3 6" id="KW-0808">Transferase</keyword>
<sequence>MATKKIGWFTTARDEAALSLLKIVYQKMREGFLPLEISYVFVSKEADESPQAKAFIEEARDKMNLKVISFSALRFEPELRKKDLESWRKLYHQEVLKRLPEEVDLGMLAGYMWVASAEFCERLPLLNLHPALPGGPKGTWQEVIWQLISARSAETGVMIHRATPELDEGPPLTFVRFPIRTSEWLPLWNHTEQVLLKYHLKGLREREGEKNLLFQKIREEGVKRELPLIVFTLKYFAEDKISWYNENLPYDLTEVVENYLSKKEA</sequence>
<dbReference type="InterPro" id="IPR036477">
    <property type="entry name" value="Formyl_transf_N_sf"/>
</dbReference>
<evidence type="ECO:0000256" key="4">
    <source>
        <dbReference type="ARBA" id="ARBA00022755"/>
    </source>
</evidence>
<dbReference type="PANTHER" id="PTHR43369">
    <property type="entry name" value="PHOSPHORIBOSYLGLYCINAMIDE FORMYLTRANSFERASE"/>
    <property type="match status" value="1"/>
</dbReference>
<dbReference type="PANTHER" id="PTHR43369:SF2">
    <property type="entry name" value="PHOSPHORIBOSYLGLYCINAMIDE FORMYLTRANSFERASE"/>
    <property type="match status" value="1"/>
</dbReference>
<organism evidence="6">
    <name type="scientific">Caldimicrobium thiodismutans</name>
    <dbReference type="NCBI Taxonomy" id="1653476"/>
    <lineage>
        <taxon>Bacteria</taxon>
        <taxon>Pseudomonadati</taxon>
        <taxon>Thermodesulfobacteriota</taxon>
        <taxon>Thermodesulfobacteria</taxon>
        <taxon>Thermodesulfobacteriales</taxon>
        <taxon>Thermodesulfobacteriaceae</taxon>
        <taxon>Caldimicrobium</taxon>
    </lineage>
</organism>
<evidence type="ECO:0000256" key="1">
    <source>
        <dbReference type="ARBA" id="ARBA00005054"/>
    </source>
</evidence>
<comment type="caution">
    <text evidence="6">The sequence shown here is derived from an EMBL/GenBank/DDBJ whole genome shotgun (WGS) entry which is preliminary data.</text>
</comment>
<reference evidence="6" key="1">
    <citation type="journal article" date="2020" name="mSystems">
        <title>Genome- and Community-Level Interaction Insights into Carbon Utilization and Element Cycling Functions of Hydrothermarchaeota in Hydrothermal Sediment.</title>
        <authorList>
            <person name="Zhou Z."/>
            <person name="Liu Y."/>
            <person name="Xu W."/>
            <person name="Pan J."/>
            <person name="Luo Z.H."/>
            <person name="Li M."/>
        </authorList>
    </citation>
    <scope>NUCLEOTIDE SEQUENCE [LARGE SCALE GENOMIC DNA]</scope>
    <source>
        <strain evidence="6">SpSt-605</strain>
    </source>
</reference>
<keyword evidence="4" id="KW-0658">Purine biosynthesis</keyword>
<dbReference type="GO" id="GO:0004644">
    <property type="term" value="F:phosphoribosylglycinamide formyltransferase activity"/>
    <property type="evidence" value="ECO:0007669"/>
    <property type="project" value="UniProtKB-EC"/>
</dbReference>
<accession>A0A832LWY2</accession>
<evidence type="ECO:0000259" key="5">
    <source>
        <dbReference type="Pfam" id="PF00551"/>
    </source>
</evidence>
<protein>
    <recommendedName>
        <fullName evidence="2">phosphoribosylglycinamide formyltransferase 1</fullName>
        <ecNumber evidence="2">2.1.2.2</ecNumber>
    </recommendedName>
</protein>
<dbReference type="GO" id="GO:0006189">
    <property type="term" value="P:'de novo' IMP biosynthetic process"/>
    <property type="evidence" value="ECO:0007669"/>
    <property type="project" value="TreeGrafter"/>
</dbReference>
<dbReference type="Gene3D" id="3.40.50.170">
    <property type="entry name" value="Formyl transferase, N-terminal domain"/>
    <property type="match status" value="1"/>
</dbReference>
<evidence type="ECO:0000256" key="2">
    <source>
        <dbReference type="ARBA" id="ARBA00012254"/>
    </source>
</evidence>
<dbReference type="EC" id="2.1.2.2" evidence="2"/>
<comment type="pathway">
    <text evidence="1">Purine metabolism; IMP biosynthesis via de novo pathway; N(2)-formyl-N(1)-(5-phospho-D-ribosyl)glycinamide from N(1)-(5-phospho-D-ribosyl)glycinamide (10-formyl THF route): step 1/1.</text>
</comment>
<evidence type="ECO:0000256" key="3">
    <source>
        <dbReference type="ARBA" id="ARBA00022679"/>
    </source>
</evidence>
<gene>
    <name evidence="6" type="ORF">ENT73_07565</name>
</gene>
<proteinExistence type="predicted"/>